<evidence type="ECO:0008006" key="5">
    <source>
        <dbReference type="Google" id="ProtNLM"/>
    </source>
</evidence>
<dbReference type="EMBL" id="CP013254">
    <property type="protein sequence ID" value="ALU38820.1"/>
    <property type="molecule type" value="Genomic_DNA"/>
</dbReference>
<dbReference type="EMBL" id="BJZR01000023">
    <property type="protein sequence ID" value="GEO91864.1"/>
    <property type="molecule type" value="Genomic_DNA"/>
</dbReference>
<reference evidence="1 3" key="1">
    <citation type="submission" date="2015-11" db="EMBL/GenBank/DDBJ databases">
        <title>Complete Genome Sequence of Kocuria flava strain HO-9041.</title>
        <authorList>
            <person name="Zhou M."/>
            <person name="Dai J."/>
        </authorList>
    </citation>
    <scope>NUCLEOTIDE SEQUENCE [LARGE SCALE GENOMIC DNA]</scope>
    <source>
        <strain evidence="1 3">HO-9041</strain>
    </source>
</reference>
<organism evidence="1 3">
    <name type="scientific">Kocuria flava</name>
    <dbReference type="NCBI Taxonomy" id="446860"/>
    <lineage>
        <taxon>Bacteria</taxon>
        <taxon>Bacillati</taxon>
        <taxon>Actinomycetota</taxon>
        <taxon>Actinomycetes</taxon>
        <taxon>Micrococcales</taxon>
        <taxon>Micrococcaceae</taxon>
        <taxon>Kocuria</taxon>
    </lineage>
</organism>
<dbReference type="SUPFAM" id="SSF55961">
    <property type="entry name" value="Bet v1-like"/>
    <property type="match status" value="1"/>
</dbReference>
<dbReference type="Pfam" id="PF10604">
    <property type="entry name" value="Polyketide_cyc2"/>
    <property type="match status" value="1"/>
</dbReference>
<dbReference type="Proteomes" id="UP000057181">
    <property type="component" value="Chromosome"/>
</dbReference>
<dbReference type="KEGG" id="kfv:AS188_02595"/>
<protein>
    <recommendedName>
        <fullName evidence="5">Polyketide cyclase</fullName>
    </recommendedName>
</protein>
<dbReference type="Proteomes" id="UP000321155">
    <property type="component" value="Unassembled WGS sequence"/>
</dbReference>
<dbReference type="AlphaFoldDB" id="A0A0U2WQM7"/>
<name>A0A0U2WQM7_9MICC</name>
<dbReference type="InterPro" id="IPR023393">
    <property type="entry name" value="START-like_dom_sf"/>
</dbReference>
<evidence type="ECO:0000313" key="4">
    <source>
        <dbReference type="Proteomes" id="UP000321155"/>
    </source>
</evidence>
<dbReference type="Gene3D" id="3.30.530.20">
    <property type="match status" value="1"/>
</dbReference>
<dbReference type="OrthoDB" id="4881408at2"/>
<keyword evidence="4" id="KW-1185">Reference proteome</keyword>
<sequence>MARRSTTFRLSHSTLVAAEPSLVERFVLDPGCFAAWRRGVRGEVQTSTPVLQLGTSIEFLGGFGPLRFPYVTIVSDHVPGELLALRTTRGLVDLDVVTRWRAVDGGTLVEAHLDGRCTAAKARLLPFVRAAIDRDNQLDLATFKRLLETGDFRFTVPSHLTPHPPRCTLENPPDFV</sequence>
<proteinExistence type="predicted"/>
<reference evidence="2 4" key="2">
    <citation type="submission" date="2019-07" db="EMBL/GenBank/DDBJ databases">
        <title>Whole genome shotgun sequence of Kocuria flava NBRC 107626.</title>
        <authorList>
            <person name="Hosoyama A."/>
            <person name="Uohara A."/>
            <person name="Ohji S."/>
            <person name="Ichikawa N."/>
        </authorList>
    </citation>
    <scope>NUCLEOTIDE SEQUENCE [LARGE SCALE GENOMIC DNA]</scope>
    <source>
        <strain evidence="2 4">NBRC 107626</strain>
    </source>
</reference>
<dbReference type="RefSeq" id="WP_058857532.1">
    <property type="nucleotide sequence ID" value="NZ_BJZR01000023.1"/>
</dbReference>
<dbReference type="InterPro" id="IPR019587">
    <property type="entry name" value="Polyketide_cyclase/dehydratase"/>
</dbReference>
<evidence type="ECO:0000313" key="1">
    <source>
        <dbReference type="EMBL" id="ALU38820.1"/>
    </source>
</evidence>
<evidence type="ECO:0000313" key="3">
    <source>
        <dbReference type="Proteomes" id="UP000057181"/>
    </source>
</evidence>
<evidence type="ECO:0000313" key="2">
    <source>
        <dbReference type="EMBL" id="GEO91864.1"/>
    </source>
</evidence>
<accession>A0A0U2WQM7</accession>
<gene>
    <name evidence="1" type="ORF">AS188_02595</name>
    <name evidence="2" type="ORF">KFL01_11700</name>
</gene>